<dbReference type="PANTHER" id="PTHR42944:SF1">
    <property type="entry name" value="ADENINE DNA GLYCOSYLASE"/>
    <property type="match status" value="1"/>
</dbReference>
<evidence type="ECO:0000256" key="8">
    <source>
        <dbReference type="ARBA" id="ARBA00023204"/>
    </source>
</evidence>
<keyword evidence="4" id="KW-0227">DNA damage</keyword>
<sequence>MGCGGPTGAGASAPAAKPRAKAPLATSNGAAAAGGAKKAKGGAGGKAAKPAAAAKATPAAAAAAVAAGEGMVEEAGAATVAADGAIAAEVSEAAAEPAKAAAAGKRKASGGKKAAGAAAAAVAPAMGPGFSEDERVQYRRELLEWYDSNHRVLPWRRTPHSKKAEVASATAAAGGATAGGGGGGEGAAVQAAPTELPAQQFAYWVWVSEIMLQQTQVATVIPYFQRWVAKWPTVAELAAADIETVNGLWAGLGYYRRMPPDASDAF</sequence>
<keyword evidence="7" id="KW-0411">Iron-sulfur</keyword>
<evidence type="ECO:0000259" key="11">
    <source>
        <dbReference type="Pfam" id="PF00730"/>
    </source>
</evidence>
<dbReference type="GO" id="GO:0005634">
    <property type="term" value="C:nucleus"/>
    <property type="evidence" value="ECO:0007669"/>
    <property type="project" value="TreeGrafter"/>
</dbReference>
<feature type="compositionally biased region" description="Low complexity" evidence="10">
    <location>
        <begin position="9"/>
        <end position="36"/>
    </location>
</feature>
<keyword evidence="6" id="KW-0408">Iron</keyword>
<proteinExistence type="inferred from homology"/>
<dbReference type="AlphaFoldDB" id="A0A2J8A4C0"/>
<dbReference type="InterPro" id="IPR044298">
    <property type="entry name" value="MIG/MutY"/>
</dbReference>
<evidence type="ECO:0000256" key="6">
    <source>
        <dbReference type="ARBA" id="ARBA00023004"/>
    </source>
</evidence>
<dbReference type="GO" id="GO:0032357">
    <property type="term" value="F:oxidized purine DNA binding"/>
    <property type="evidence" value="ECO:0007669"/>
    <property type="project" value="TreeGrafter"/>
</dbReference>
<organism evidence="12 13">
    <name type="scientific">Tetrabaena socialis</name>
    <dbReference type="NCBI Taxonomy" id="47790"/>
    <lineage>
        <taxon>Eukaryota</taxon>
        <taxon>Viridiplantae</taxon>
        <taxon>Chlorophyta</taxon>
        <taxon>core chlorophytes</taxon>
        <taxon>Chlorophyceae</taxon>
        <taxon>CS clade</taxon>
        <taxon>Chlamydomonadales</taxon>
        <taxon>Tetrabaenaceae</taxon>
        <taxon>Tetrabaena</taxon>
    </lineage>
</organism>
<dbReference type="Proteomes" id="UP000236333">
    <property type="component" value="Unassembled WGS sequence"/>
</dbReference>
<dbReference type="InterPro" id="IPR011257">
    <property type="entry name" value="DNA_glycosylase"/>
</dbReference>
<keyword evidence="9" id="KW-0326">Glycosidase</keyword>
<reference evidence="12 13" key="1">
    <citation type="journal article" date="2017" name="Mol. Biol. Evol.">
        <title>The 4-celled Tetrabaena socialis nuclear genome reveals the essential components for genetic control of cell number at the origin of multicellularity in the volvocine lineage.</title>
        <authorList>
            <person name="Featherston J."/>
            <person name="Arakaki Y."/>
            <person name="Hanschen E.R."/>
            <person name="Ferris P.J."/>
            <person name="Michod R.E."/>
            <person name="Olson B.J.S.C."/>
            <person name="Nozaki H."/>
            <person name="Durand P.M."/>
        </authorList>
    </citation>
    <scope>NUCLEOTIDE SEQUENCE [LARGE SCALE GENOMIC DNA]</scope>
    <source>
        <strain evidence="12 13">NIES-571</strain>
    </source>
</reference>
<evidence type="ECO:0000256" key="4">
    <source>
        <dbReference type="ARBA" id="ARBA00022763"/>
    </source>
</evidence>
<gene>
    <name evidence="12" type="ORF">TSOC_006243</name>
</gene>
<evidence type="ECO:0000256" key="9">
    <source>
        <dbReference type="ARBA" id="ARBA00023295"/>
    </source>
</evidence>
<feature type="domain" description="HhH-GPD" evidence="11">
    <location>
        <begin position="207"/>
        <end position="258"/>
    </location>
</feature>
<dbReference type="GO" id="GO:0046872">
    <property type="term" value="F:metal ion binding"/>
    <property type="evidence" value="ECO:0007669"/>
    <property type="project" value="UniProtKB-KW"/>
</dbReference>
<dbReference type="GO" id="GO:0034039">
    <property type="term" value="F:8-oxo-7,8-dihydroguanine DNA N-glycosylase activity"/>
    <property type="evidence" value="ECO:0007669"/>
    <property type="project" value="TreeGrafter"/>
</dbReference>
<evidence type="ECO:0000256" key="2">
    <source>
        <dbReference type="ARBA" id="ARBA00008343"/>
    </source>
</evidence>
<name>A0A2J8A4C0_9CHLO</name>
<keyword evidence="3" id="KW-0479">Metal-binding</keyword>
<dbReference type="GO" id="GO:0006284">
    <property type="term" value="P:base-excision repair"/>
    <property type="evidence" value="ECO:0007669"/>
    <property type="project" value="InterPro"/>
</dbReference>
<evidence type="ECO:0000256" key="10">
    <source>
        <dbReference type="SAM" id="MobiDB-lite"/>
    </source>
</evidence>
<dbReference type="GO" id="GO:0051536">
    <property type="term" value="F:iron-sulfur cluster binding"/>
    <property type="evidence" value="ECO:0007669"/>
    <property type="project" value="UniProtKB-KW"/>
</dbReference>
<dbReference type="EMBL" id="PGGS01000184">
    <property type="protein sequence ID" value="PNH07370.1"/>
    <property type="molecule type" value="Genomic_DNA"/>
</dbReference>
<dbReference type="InterPro" id="IPR003265">
    <property type="entry name" value="HhH-GPD_domain"/>
</dbReference>
<dbReference type="SUPFAM" id="SSF48150">
    <property type="entry name" value="DNA-glycosylase"/>
    <property type="match status" value="1"/>
</dbReference>
<dbReference type="Gene3D" id="1.10.1670.10">
    <property type="entry name" value="Helix-hairpin-Helix base-excision DNA repair enzymes (C-terminal)"/>
    <property type="match status" value="1"/>
</dbReference>
<accession>A0A2J8A4C0</accession>
<dbReference type="InterPro" id="IPR023170">
    <property type="entry name" value="HhH_base_excis_C"/>
</dbReference>
<feature type="region of interest" description="Disordered" evidence="10">
    <location>
        <begin position="1"/>
        <end position="46"/>
    </location>
</feature>
<feature type="compositionally biased region" description="Low complexity" evidence="10">
    <location>
        <begin position="166"/>
        <end position="175"/>
    </location>
</feature>
<feature type="region of interest" description="Disordered" evidence="10">
    <location>
        <begin position="160"/>
        <end position="186"/>
    </location>
</feature>
<comment type="caution">
    <text evidence="12">The sequence shown here is derived from an EMBL/GenBank/DDBJ whole genome shotgun (WGS) entry which is preliminary data.</text>
</comment>
<comment type="similarity">
    <text evidence="2">Belongs to the Nth/MutY family.</text>
</comment>
<dbReference type="GO" id="GO:0000701">
    <property type="term" value="F:purine-specific mismatch base pair DNA N-glycosylase activity"/>
    <property type="evidence" value="ECO:0007669"/>
    <property type="project" value="TreeGrafter"/>
</dbReference>
<dbReference type="OrthoDB" id="10248838at2759"/>
<evidence type="ECO:0000313" key="12">
    <source>
        <dbReference type="EMBL" id="PNH07370.1"/>
    </source>
</evidence>
<dbReference type="Pfam" id="PF00730">
    <property type="entry name" value="HhH-GPD"/>
    <property type="match status" value="1"/>
</dbReference>
<evidence type="ECO:0000256" key="1">
    <source>
        <dbReference type="ARBA" id="ARBA00001966"/>
    </source>
</evidence>
<evidence type="ECO:0000256" key="3">
    <source>
        <dbReference type="ARBA" id="ARBA00022723"/>
    </source>
</evidence>
<evidence type="ECO:0000256" key="7">
    <source>
        <dbReference type="ARBA" id="ARBA00023014"/>
    </source>
</evidence>
<keyword evidence="5" id="KW-0378">Hydrolase</keyword>
<evidence type="ECO:0000313" key="13">
    <source>
        <dbReference type="Proteomes" id="UP000236333"/>
    </source>
</evidence>
<keyword evidence="8" id="KW-0234">DNA repair</keyword>
<dbReference type="GO" id="GO:0035485">
    <property type="term" value="F:adenine/guanine mispair binding"/>
    <property type="evidence" value="ECO:0007669"/>
    <property type="project" value="TreeGrafter"/>
</dbReference>
<dbReference type="PANTHER" id="PTHR42944">
    <property type="entry name" value="ADENINE DNA GLYCOSYLASE"/>
    <property type="match status" value="1"/>
</dbReference>
<dbReference type="GO" id="GO:0006298">
    <property type="term" value="P:mismatch repair"/>
    <property type="evidence" value="ECO:0007669"/>
    <property type="project" value="TreeGrafter"/>
</dbReference>
<protein>
    <submittedName>
        <fullName evidence="12">A/G-specific adenine DNA glycosylase</fullName>
    </submittedName>
</protein>
<comment type="cofactor">
    <cofactor evidence="1">
        <name>[4Fe-4S] cluster</name>
        <dbReference type="ChEBI" id="CHEBI:49883"/>
    </cofactor>
</comment>
<keyword evidence="13" id="KW-1185">Reference proteome</keyword>
<evidence type="ECO:0000256" key="5">
    <source>
        <dbReference type="ARBA" id="ARBA00022801"/>
    </source>
</evidence>
<dbReference type="Gene3D" id="1.10.340.30">
    <property type="entry name" value="Hypothetical protein, domain 2"/>
    <property type="match status" value="1"/>
</dbReference>
<dbReference type="CDD" id="cd00056">
    <property type="entry name" value="ENDO3c"/>
    <property type="match status" value="1"/>
</dbReference>
<feature type="compositionally biased region" description="Gly residues" evidence="10">
    <location>
        <begin position="176"/>
        <end position="186"/>
    </location>
</feature>